<dbReference type="AlphaFoldDB" id="A0AAD5QLB5"/>
<gene>
    <name evidence="1" type="ORF">KIN20_013923</name>
</gene>
<dbReference type="Proteomes" id="UP001196413">
    <property type="component" value="Unassembled WGS sequence"/>
</dbReference>
<name>A0AAD5QLB5_PARTN</name>
<protein>
    <submittedName>
        <fullName evidence="1">Uncharacterized protein</fullName>
    </submittedName>
</protein>
<dbReference type="EMBL" id="JAHQIW010002751">
    <property type="protein sequence ID" value="KAJ1356248.1"/>
    <property type="molecule type" value="Genomic_DNA"/>
</dbReference>
<evidence type="ECO:0000313" key="2">
    <source>
        <dbReference type="Proteomes" id="UP001196413"/>
    </source>
</evidence>
<evidence type="ECO:0000313" key="1">
    <source>
        <dbReference type="EMBL" id="KAJ1356248.1"/>
    </source>
</evidence>
<reference evidence="1" key="1">
    <citation type="submission" date="2021-06" db="EMBL/GenBank/DDBJ databases">
        <title>Parelaphostrongylus tenuis whole genome reference sequence.</title>
        <authorList>
            <person name="Garwood T.J."/>
            <person name="Larsen P.A."/>
            <person name="Fountain-Jones N.M."/>
            <person name="Garbe J.R."/>
            <person name="Macchietto M.G."/>
            <person name="Kania S.A."/>
            <person name="Gerhold R.W."/>
            <person name="Richards J.E."/>
            <person name="Wolf T.M."/>
        </authorList>
    </citation>
    <scope>NUCLEOTIDE SEQUENCE</scope>
    <source>
        <strain evidence="1">MNPRO001-30</strain>
        <tissue evidence="1">Meninges</tissue>
    </source>
</reference>
<accession>A0AAD5QLB5</accession>
<keyword evidence="2" id="KW-1185">Reference proteome</keyword>
<sequence length="105" mass="12316">MSLSQNDLLVLMEKQRLVCENLRNVLTLIQDFDWPQQFQKRLKKPHKLRAAIEAVKETINKTMMSLAIFLSIISNRLHSGLNILMRNHESSDFLAALQRLLNWED</sequence>
<comment type="caution">
    <text evidence="1">The sequence shown here is derived from an EMBL/GenBank/DDBJ whole genome shotgun (WGS) entry which is preliminary data.</text>
</comment>
<organism evidence="1 2">
    <name type="scientific">Parelaphostrongylus tenuis</name>
    <name type="common">Meningeal worm</name>
    <dbReference type="NCBI Taxonomy" id="148309"/>
    <lineage>
        <taxon>Eukaryota</taxon>
        <taxon>Metazoa</taxon>
        <taxon>Ecdysozoa</taxon>
        <taxon>Nematoda</taxon>
        <taxon>Chromadorea</taxon>
        <taxon>Rhabditida</taxon>
        <taxon>Rhabditina</taxon>
        <taxon>Rhabditomorpha</taxon>
        <taxon>Strongyloidea</taxon>
        <taxon>Metastrongylidae</taxon>
        <taxon>Parelaphostrongylus</taxon>
    </lineage>
</organism>
<proteinExistence type="predicted"/>